<evidence type="ECO:0000313" key="3">
    <source>
        <dbReference type="Proteomes" id="UP001295444"/>
    </source>
</evidence>
<evidence type="ECO:0000256" key="1">
    <source>
        <dbReference type="SAM" id="MobiDB-lite"/>
    </source>
</evidence>
<feature type="compositionally biased region" description="Basic and acidic residues" evidence="1">
    <location>
        <begin position="1"/>
        <end position="19"/>
    </location>
</feature>
<name>A0AAD1WSA2_PELCU</name>
<sequence>AEQAQEKGHFNSRHLEPHSEQTQPKKGNQCQTDSHSKAPKATSPSNRDSARPQFTEIAPTGTATARNHTAPNEETHKHYSPNGPNSLWSTMNKTQPNELGG</sequence>
<feature type="region of interest" description="Disordered" evidence="1">
    <location>
        <begin position="1"/>
        <end position="101"/>
    </location>
</feature>
<feature type="compositionally biased region" description="Polar residues" evidence="1">
    <location>
        <begin position="20"/>
        <end position="33"/>
    </location>
</feature>
<organism evidence="2 3">
    <name type="scientific">Pelobates cultripes</name>
    <name type="common">Western spadefoot toad</name>
    <dbReference type="NCBI Taxonomy" id="61616"/>
    <lineage>
        <taxon>Eukaryota</taxon>
        <taxon>Metazoa</taxon>
        <taxon>Chordata</taxon>
        <taxon>Craniata</taxon>
        <taxon>Vertebrata</taxon>
        <taxon>Euteleostomi</taxon>
        <taxon>Amphibia</taxon>
        <taxon>Batrachia</taxon>
        <taxon>Anura</taxon>
        <taxon>Pelobatoidea</taxon>
        <taxon>Pelobatidae</taxon>
        <taxon>Pelobates</taxon>
    </lineage>
</organism>
<feature type="non-terminal residue" evidence="2">
    <location>
        <position position="1"/>
    </location>
</feature>
<dbReference type="Proteomes" id="UP001295444">
    <property type="component" value="Chromosome 10"/>
</dbReference>
<reference evidence="2" key="1">
    <citation type="submission" date="2022-03" db="EMBL/GenBank/DDBJ databases">
        <authorList>
            <person name="Alioto T."/>
            <person name="Alioto T."/>
            <person name="Gomez Garrido J."/>
        </authorList>
    </citation>
    <scope>NUCLEOTIDE SEQUENCE</scope>
</reference>
<feature type="compositionally biased region" description="Polar residues" evidence="1">
    <location>
        <begin position="61"/>
        <end position="70"/>
    </location>
</feature>
<evidence type="ECO:0000313" key="2">
    <source>
        <dbReference type="EMBL" id="CAH2320010.1"/>
    </source>
</evidence>
<protein>
    <submittedName>
        <fullName evidence="2">Uncharacterized protein</fullName>
    </submittedName>
</protein>
<dbReference type="AlphaFoldDB" id="A0AAD1WSA2"/>
<gene>
    <name evidence="2" type="ORF">PECUL_23A045783</name>
</gene>
<accession>A0AAD1WSA2</accession>
<keyword evidence="3" id="KW-1185">Reference proteome</keyword>
<proteinExistence type="predicted"/>
<dbReference type="EMBL" id="OW240921">
    <property type="protein sequence ID" value="CAH2320010.1"/>
    <property type="molecule type" value="Genomic_DNA"/>
</dbReference>
<feature type="compositionally biased region" description="Polar residues" evidence="1">
    <location>
        <begin position="82"/>
        <end position="101"/>
    </location>
</feature>